<evidence type="ECO:0000313" key="3">
    <source>
        <dbReference type="EMBL" id="MFC4767998.1"/>
    </source>
</evidence>
<dbReference type="PANTHER" id="PTHR22946">
    <property type="entry name" value="DIENELACTONE HYDROLASE DOMAIN-CONTAINING PROTEIN-RELATED"/>
    <property type="match status" value="1"/>
</dbReference>
<dbReference type="Pfam" id="PF02129">
    <property type="entry name" value="Peptidase_S15"/>
    <property type="match status" value="1"/>
</dbReference>
<accession>A0ABV9Q2J8</accession>
<protein>
    <submittedName>
        <fullName evidence="3">CocE/NonD family hydrolase</fullName>
    </submittedName>
</protein>
<dbReference type="EMBL" id="JBHSHC010000096">
    <property type="protein sequence ID" value="MFC4767998.1"/>
    <property type="molecule type" value="Genomic_DNA"/>
</dbReference>
<name>A0ABV9Q2J8_9BACL</name>
<dbReference type="SMART" id="SM00939">
    <property type="entry name" value="PepX_C"/>
    <property type="match status" value="1"/>
</dbReference>
<dbReference type="SUPFAM" id="SSF53474">
    <property type="entry name" value="alpha/beta-Hydrolases"/>
    <property type="match status" value="1"/>
</dbReference>
<evidence type="ECO:0000259" key="2">
    <source>
        <dbReference type="SMART" id="SM00939"/>
    </source>
</evidence>
<organism evidence="3 4">
    <name type="scientific">Effusibacillus consociatus</name>
    <dbReference type="NCBI Taxonomy" id="1117041"/>
    <lineage>
        <taxon>Bacteria</taxon>
        <taxon>Bacillati</taxon>
        <taxon>Bacillota</taxon>
        <taxon>Bacilli</taxon>
        <taxon>Bacillales</taxon>
        <taxon>Alicyclobacillaceae</taxon>
        <taxon>Effusibacillus</taxon>
    </lineage>
</organism>
<sequence length="564" mass="61985">MRKGLQNVAVLLLLLALIVVPAWQVHTASASETAAVAAVIEPVHTSITMSDGINLTASIYNPVGQKPAGGWPAVILIHGWGGDRSTYNSIAPGFAQNGYVVMTYDCRGFGKSGGKTTLAGPREMQDLKELMQYLIDRFHVNADKIGASGISYGGGQSFLLAAYTNEPGYVGPKVKAIAPIMGWSDLTSALYPDDVMKASYDLALFAGGYKPDKQNYNPDLPTWLVEGASGVNKADFKQQTALRSVIHHPERLYKVPIYALQAWKDELFPVEQVTTLFDVLQGQNPNLKLYAGGFGHPRASLNNQDEIHFVVTQVLAWFNYWLKGEQNGIMKKDYRVLIGTETWPSGQSYQFPPENRRNAATDLPKHIRPMAAWPNIKPLKMHFAPTLLLNESVSTKPETMVNNPVTGVQDDAIVGSVLSPAVRTGADTLQQNSAPASLRYRMNPLTQDTVVMGTIHLSLWIASANPKAMITARIFDVAANGQRTLVTRGATRARDTGITVPTEVTFDLFHTHHVFQAGHTIELELSPSDTPFFLPDKETVYIRLYHDLTRPSSVQIPVYSENTR</sequence>
<dbReference type="InterPro" id="IPR005674">
    <property type="entry name" value="CocE/Ser_esterase"/>
</dbReference>
<dbReference type="Gene3D" id="2.60.120.260">
    <property type="entry name" value="Galactose-binding domain-like"/>
    <property type="match status" value="1"/>
</dbReference>
<keyword evidence="4" id="KW-1185">Reference proteome</keyword>
<dbReference type="GO" id="GO:0016787">
    <property type="term" value="F:hydrolase activity"/>
    <property type="evidence" value="ECO:0007669"/>
    <property type="project" value="UniProtKB-KW"/>
</dbReference>
<dbReference type="SUPFAM" id="SSF49785">
    <property type="entry name" value="Galactose-binding domain-like"/>
    <property type="match status" value="1"/>
</dbReference>
<proteinExistence type="predicted"/>
<dbReference type="InterPro" id="IPR000383">
    <property type="entry name" value="Xaa-Pro-like_dom"/>
</dbReference>
<comment type="caution">
    <text evidence="3">The sequence shown here is derived from an EMBL/GenBank/DDBJ whole genome shotgun (WGS) entry which is preliminary data.</text>
</comment>
<evidence type="ECO:0000313" key="4">
    <source>
        <dbReference type="Proteomes" id="UP001596002"/>
    </source>
</evidence>
<dbReference type="InterPro" id="IPR013736">
    <property type="entry name" value="Xaa-Pro_dipept_C"/>
</dbReference>
<dbReference type="NCBIfam" id="TIGR00976">
    <property type="entry name" value="CocE_NonD"/>
    <property type="match status" value="1"/>
</dbReference>
<dbReference type="Proteomes" id="UP001596002">
    <property type="component" value="Unassembled WGS sequence"/>
</dbReference>
<dbReference type="InterPro" id="IPR029058">
    <property type="entry name" value="AB_hydrolase_fold"/>
</dbReference>
<dbReference type="RefSeq" id="WP_380025921.1">
    <property type="nucleotide sequence ID" value="NZ_JBHSHC010000096.1"/>
</dbReference>
<dbReference type="Pfam" id="PF08530">
    <property type="entry name" value="PepX_C"/>
    <property type="match status" value="1"/>
</dbReference>
<dbReference type="InterPro" id="IPR008979">
    <property type="entry name" value="Galactose-bd-like_sf"/>
</dbReference>
<dbReference type="PANTHER" id="PTHR22946:SF9">
    <property type="entry name" value="POLYKETIDE TRANSFERASE AF380"/>
    <property type="match status" value="1"/>
</dbReference>
<gene>
    <name evidence="3" type="ORF">ACFO8Q_11615</name>
</gene>
<reference evidence="4" key="1">
    <citation type="journal article" date="2019" name="Int. J. Syst. Evol. Microbiol.">
        <title>The Global Catalogue of Microorganisms (GCM) 10K type strain sequencing project: providing services to taxonomists for standard genome sequencing and annotation.</title>
        <authorList>
            <consortium name="The Broad Institute Genomics Platform"/>
            <consortium name="The Broad Institute Genome Sequencing Center for Infectious Disease"/>
            <person name="Wu L."/>
            <person name="Ma J."/>
        </authorList>
    </citation>
    <scope>NUCLEOTIDE SEQUENCE [LARGE SCALE GENOMIC DNA]</scope>
    <source>
        <strain evidence="4">WYCCWR 12678</strain>
    </source>
</reference>
<evidence type="ECO:0000256" key="1">
    <source>
        <dbReference type="ARBA" id="ARBA00022801"/>
    </source>
</evidence>
<feature type="domain" description="Xaa-Pro dipeptidyl-peptidase C-terminal" evidence="2">
    <location>
        <begin position="315"/>
        <end position="555"/>
    </location>
</feature>
<dbReference type="Gene3D" id="3.40.50.1820">
    <property type="entry name" value="alpha/beta hydrolase"/>
    <property type="match status" value="1"/>
</dbReference>
<dbReference type="InterPro" id="IPR050261">
    <property type="entry name" value="FrsA_esterase"/>
</dbReference>
<keyword evidence="1 3" id="KW-0378">Hydrolase</keyword>